<dbReference type="Pfam" id="PF02519">
    <property type="entry name" value="Auxin_inducible"/>
    <property type="match status" value="1"/>
</dbReference>
<keyword evidence="3" id="KW-1185">Reference proteome</keyword>
<reference evidence="2 3" key="1">
    <citation type="journal article" date="2020" name="Mol. Plant">
        <title>The Chromosome-Based Rubber Tree Genome Provides New Insights into Spurge Genome Evolution and Rubber Biosynthesis.</title>
        <authorList>
            <person name="Liu J."/>
            <person name="Shi C."/>
            <person name="Shi C.C."/>
            <person name="Li W."/>
            <person name="Zhang Q.J."/>
            <person name="Zhang Y."/>
            <person name="Li K."/>
            <person name="Lu H.F."/>
            <person name="Shi C."/>
            <person name="Zhu S.T."/>
            <person name="Xiao Z.Y."/>
            <person name="Nan H."/>
            <person name="Yue Y."/>
            <person name="Zhu X.G."/>
            <person name="Wu Y."/>
            <person name="Hong X.N."/>
            <person name="Fan G.Y."/>
            <person name="Tong Y."/>
            <person name="Zhang D."/>
            <person name="Mao C.L."/>
            <person name="Liu Y.L."/>
            <person name="Hao S.J."/>
            <person name="Liu W.Q."/>
            <person name="Lv M.Q."/>
            <person name="Zhang H.B."/>
            <person name="Liu Y."/>
            <person name="Hu-Tang G.R."/>
            <person name="Wang J.P."/>
            <person name="Wang J.H."/>
            <person name="Sun Y.H."/>
            <person name="Ni S.B."/>
            <person name="Chen W.B."/>
            <person name="Zhang X.C."/>
            <person name="Jiao Y.N."/>
            <person name="Eichler E.E."/>
            <person name="Li G.H."/>
            <person name="Liu X."/>
            <person name="Gao L.Z."/>
        </authorList>
    </citation>
    <scope>NUCLEOTIDE SEQUENCE [LARGE SCALE GENOMIC DNA]</scope>
    <source>
        <strain evidence="3">cv. GT1</strain>
        <tissue evidence="2">Leaf</tissue>
    </source>
</reference>
<dbReference type="Proteomes" id="UP000467840">
    <property type="component" value="Chromosome 17"/>
</dbReference>
<gene>
    <name evidence="2" type="ORF">GH714_010592</name>
</gene>
<protein>
    <submittedName>
        <fullName evidence="2">Uncharacterized protein</fullName>
    </submittedName>
</protein>
<sequence>MPSPRTFARKIGSVLVKMLGASKSSSSYELLSRTDNGNKTPLRARRGYIGMYVGEEAKRYEVPVENLRFPPLPELIKQSRDYDLESKIDGPIVLACCTTNMFDQLLKNFKIVVNSKFSTLLPICTINKGLRSNKFLRKDIGLFE</sequence>
<comment type="caution">
    <text evidence="2">The sequence shown here is derived from an EMBL/GenBank/DDBJ whole genome shotgun (WGS) entry which is preliminary data.</text>
</comment>
<evidence type="ECO:0000313" key="3">
    <source>
        <dbReference type="Proteomes" id="UP000467840"/>
    </source>
</evidence>
<comment type="similarity">
    <text evidence="1">Belongs to the ARG7 family.</text>
</comment>
<dbReference type="GO" id="GO:0009733">
    <property type="term" value="P:response to auxin"/>
    <property type="evidence" value="ECO:0007669"/>
    <property type="project" value="InterPro"/>
</dbReference>
<evidence type="ECO:0000256" key="1">
    <source>
        <dbReference type="ARBA" id="ARBA00006974"/>
    </source>
</evidence>
<accession>A0A6A6M7N0</accession>
<name>A0A6A6M7N0_HEVBR</name>
<organism evidence="2 3">
    <name type="scientific">Hevea brasiliensis</name>
    <name type="common">Para rubber tree</name>
    <name type="synonym">Siphonia brasiliensis</name>
    <dbReference type="NCBI Taxonomy" id="3981"/>
    <lineage>
        <taxon>Eukaryota</taxon>
        <taxon>Viridiplantae</taxon>
        <taxon>Streptophyta</taxon>
        <taxon>Embryophyta</taxon>
        <taxon>Tracheophyta</taxon>
        <taxon>Spermatophyta</taxon>
        <taxon>Magnoliopsida</taxon>
        <taxon>eudicotyledons</taxon>
        <taxon>Gunneridae</taxon>
        <taxon>Pentapetalae</taxon>
        <taxon>rosids</taxon>
        <taxon>fabids</taxon>
        <taxon>Malpighiales</taxon>
        <taxon>Euphorbiaceae</taxon>
        <taxon>Crotonoideae</taxon>
        <taxon>Micrandreae</taxon>
        <taxon>Hevea</taxon>
    </lineage>
</organism>
<proteinExistence type="inferred from homology"/>
<evidence type="ECO:0000313" key="2">
    <source>
        <dbReference type="EMBL" id="KAF2308558.1"/>
    </source>
</evidence>
<dbReference type="EMBL" id="JAAGAX010000007">
    <property type="protein sequence ID" value="KAF2308558.1"/>
    <property type="molecule type" value="Genomic_DNA"/>
</dbReference>
<dbReference type="InterPro" id="IPR003676">
    <property type="entry name" value="SAUR_fam"/>
</dbReference>
<dbReference type="AlphaFoldDB" id="A0A6A6M7N0"/>